<dbReference type="EMBL" id="JAINVB010000001">
    <property type="protein sequence ID" value="MCK0087113.1"/>
    <property type="molecule type" value="Genomic_DNA"/>
</dbReference>
<comment type="caution">
    <text evidence="2">The sequence shown here is derived from an EMBL/GenBank/DDBJ whole genome shotgun (WGS) entry which is preliminary data.</text>
</comment>
<dbReference type="Proteomes" id="UP001203136">
    <property type="component" value="Unassembled WGS sequence"/>
</dbReference>
<keyword evidence="1" id="KW-1133">Transmembrane helix</keyword>
<reference evidence="2" key="1">
    <citation type="journal article" date="2022" name="Cell Host Microbe">
        <title>Colonization of the live biotherapeutic product VE303 and modulation of the microbiota and metabolites in healthy volunteers.</title>
        <authorList>
            <person name="Dsouza M."/>
            <person name="Menon R."/>
            <person name="Crossette E."/>
            <person name="Bhattarai S.K."/>
            <person name="Schneider J."/>
            <person name="Kim Y.G."/>
            <person name="Reddy S."/>
            <person name="Caballero S."/>
            <person name="Felix C."/>
            <person name="Cornacchione L."/>
            <person name="Hendrickson J."/>
            <person name="Watson A.R."/>
            <person name="Minot S.S."/>
            <person name="Greenfield N."/>
            <person name="Schopf L."/>
            <person name="Szabady R."/>
            <person name="Patarroyo J."/>
            <person name="Smith W."/>
            <person name="Harrison P."/>
            <person name="Kuijper E.J."/>
            <person name="Kelly C.P."/>
            <person name="Olle B."/>
            <person name="Bobilev D."/>
            <person name="Silber J.L."/>
            <person name="Bucci V."/>
            <person name="Roberts B."/>
            <person name="Faith J."/>
            <person name="Norman J.M."/>
        </authorList>
    </citation>
    <scope>NUCLEOTIDE SEQUENCE</scope>
    <source>
        <strain evidence="2">VE303-04</strain>
    </source>
</reference>
<evidence type="ECO:0000256" key="1">
    <source>
        <dbReference type="SAM" id="Phobius"/>
    </source>
</evidence>
<feature type="transmembrane region" description="Helical" evidence="1">
    <location>
        <begin position="31"/>
        <end position="51"/>
    </location>
</feature>
<gene>
    <name evidence="2" type="ORF">K5I21_14760</name>
</gene>
<evidence type="ECO:0000313" key="2">
    <source>
        <dbReference type="EMBL" id="MCK0087113.1"/>
    </source>
</evidence>
<sequence>MDFGIACVAGITALCYLAAMAVKATSVDNKWLPVICGVIGATLGVVGMYTMPDYPVKDIINAAAVGAVSGLAATGINQMYKQLKDNQQKQTEAPVEETV</sequence>
<protein>
    <submittedName>
        <fullName evidence="2">Phage holin family protein</fullName>
    </submittedName>
</protein>
<dbReference type="Pfam" id="PF16079">
    <property type="entry name" value="Phage_holin_5_2"/>
    <property type="match status" value="1"/>
</dbReference>
<proteinExistence type="predicted"/>
<accession>A0AAW5F4P9</accession>
<evidence type="ECO:0000313" key="3">
    <source>
        <dbReference type="Proteomes" id="UP001203136"/>
    </source>
</evidence>
<dbReference type="RefSeq" id="WP_024738503.1">
    <property type="nucleotide sequence ID" value="NZ_BAABZD010000005.1"/>
</dbReference>
<keyword evidence="1" id="KW-0472">Membrane</keyword>
<dbReference type="AlphaFoldDB" id="A0AAW5F4P9"/>
<name>A0AAW5F4P9_CLOSY</name>
<dbReference type="InterPro" id="IPR032111">
    <property type="entry name" value="Clostridium_phage_holin"/>
</dbReference>
<keyword evidence="1" id="KW-0812">Transmembrane</keyword>
<organism evidence="2 3">
    <name type="scientific">Clostridium symbiosum</name>
    <name type="common">Bacteroides symbiosus</name>
    <dbReference type="NCBI Taxonomy" id="1512"/>
    <lineage>
        <taxon>Bacteria</taxon>
        <taxon>Bacillati</taxon>
        <taxon>Bacillota</taxon>
        <taxon>Clostridia</taxon>
        <taxon>Lachnospirales</taxon>
        <taxon>Lachnospiraceae</taxon>
        <taxon>Otoolea</taxon>
    </lineage>
</organism>